<feature type="chain" id="PRO_5028933241" evidence="1">
    <location>
        <begin position="19"/>
        <end position="206"/>
    </location>
</feature>
<name>A0A7E4UY47_PANRE</name>
<evidence type="ECO:0000313" key="2">
    <source>
        <dbReference type="Proteomes" id="UP000492821"/>
    </source>
</evidence>
<keyword evidence="1" id="KW-0732">Signal</keyword>
<feature type="signal peptide" evidence="1">
    <location>
        <begin position="1"/>
        <end position="18"/>
    </location>
</feature>
<dbReference type="WBParaSite" id="Pan_g14192.t1">
    <property type="protein sequence ID" value="Pan_g14192.t1"/>
    <property type="gene ID" value="Pan_g14192"/>
</dbReference>
<dbReference type="AlphaFoldDB" id="A0A7E4UY47"/>
<reference evidence="3" key="2">
    <citation type="submission" date="2020-10" db="UniProtKB">
        <authorList>
            <consortium name="WormBaseParasite"/>
        </authorList>
    </citation>
    <scope>IDENTIFICATION</scope>
</reference>
<reference evidence="2" key="1">
    <citation type="journal article" date="2013" name="Genetics">
        <title>The draft genome and transcriptome of Panagrellus redivivus are shaped by the harsh demands of a free-living lifestyle.</title>
        <authorList>
            <person name="Srinivasan J."/>
            <person name="Dillman A.R."/>
            <person name="Macchietto M.G."/>
            <person name="Heikkinen L."/>
            <person name="Lakso M."/>
            <person name="Fracchia K.M."/>
            <person name="Antoshechkin I."/>
            <person name="Mortazavi A."/>
            <person name="Wong G."/>
            <person name="Sternberg P.W."/>
        </authorList>
    </citation>
    <scope>NUCLEOTIDE SEQUENCE [LARGE SCALE GENOMIC DNA]</scope>
    <source>
        <strain evidence="2">MT8872</strain>
    </source>
</reference>
<sequence length="206" mass="23510">MRLFAILVATAIVAVGDTLELPKTTAAGYFDATFHLRQSLADYSVFAVAAFRNWTNLTSFDSYHRNYTTLIGIIDFVKPLYDEIAKLGLNQMKSELRASNHSRLTEMNVLIGESREYFASANASFAHVLHFIKSGKYPFRMNPYSKRSYPLNHLLEFHSRSEIALTKWVNVLKEVGTPNTSWGLERFLHHDGNEVIDKVRSIIHIL</sequence>
<accession>A0A7E4UY47</accession>
<protein>
    <submittedName>
        <fullName evidence="3">GLOBIN domain-containing protein</fullName>
    </submittedName>
</protein>
<proteinExistence type="predicted"/>
<keyword evidence="2" id="KW-1185">Reference proteome</keyword>
<evidence type="ECO:0000313" key="3">
    <source>
        <dbReference type="WBParaSite" id="Pan_g14192.t1"/>
    </source>
</evidence>
<organism evidence="2 3">
    <name type="scientific">Panagrellus redivivus</name>
    <name type="common">Microworm</name>
    <dbReference type="NCBI Taxonomy" id="6233"/>
    <lineage>
        <taxon>Eukaryota</taxon>
        <taxon>Metazoa</taxon>
        <taxon>Ecdysozoa</taxon>
        <taxon>Nematoda</taxon>
        <taxon>Chromadorea</taxon>
        <taxon>Rhabditida</taxon>
        <taxon>Tylenchina</taxon>
        <taxon>Panagrolaimomorpha</taxon>
        <taxon>Panagrolaimoidea</taxon>
        <taxon>Panagrolaimidae</taxon>
        <taxon>Panagrellus</taxon>
    </lineage>
</organism>
<evidence type="ECO:0000256" key="1">
    <source>
        <dbReference type="SAM" id="SignalP"/>
    </source>
</evidence>
<dbReference type="Proteomes" id="UP000492821">
    <property type="component" value="Unassembled WGS sequence"/>
</dbReference>